<reference evidence="3" key="2">
    <citation type="journal article" date="2015" name="J. Biotechnol.">
        <title>The structure of the Cyberlindnera jadinii genome and its relation to Candida utilis analyzed by the occurrence of single nucleotide polymorphisms.</title>
        <authorList>
            <person name="Rupp O."/>
            <person name="Brinkrolf K."/>
            <person name="Buerth C."/>
            <person name="Kunigo M."/>
            <person name="Schneider J."/>
            <person name="Jaenicke S."/>
            <person name="Goesmann A."/>
            <person name="Puehler A."/>
            <person name="Jaeger K.-E."/>
            <person name="Ernst J.F."/>
        </authorList>
    </citation>
    <scope>NUCLEOTIDE SEQUENCE [LARGE SCALE GENOMIC DNA]</scope>
    <source>
        <strain evidence="3">ATCC 18201 / CBS 1600 / BCRC 20928 / JCM 3617 / NBRC 0987 / NRRL Y-1542</strain>
    </source>
</reference>
<dbReference type="Proteomes" id="UP000094389">
    <property type="component" value="Unassembled WGS sequence"/>
</dbReference>
<dbReference type="EMBL" id="KV453925">
    <property type="protein sequence ID" value="ODV76182.1"/>
    <property type="molecule type" value="Genomic_DNA"/>
</dbReference>
<dbReference type="STRING" id="983966.A0A0H5CAL5"/>
<evidence type="ECO:0000313" key="3">
    <source>
        <dbReference type="Proteomes" id="UP000038830"/>
    </source>
</evidence>
<evidence type="ECO:0000313" key="2">
    <source>
        <dbReference type="EMBL" id="ODV76182.1"/>
    </source>
</evidence>
<dbReference type="EMBL" id="CDQK01000001">
    <property type="protein sequence ID" value="CEP20854.1"/>
    <property type="molecule type" value="Genomic_DNA"/>
</dbReference>
<keyword evidence="4" id="KW-1185">Reference proteome</keyword>
<protein>
    <submittedName>
        <fullName evidence="2">DUF1748-domain-containing protein</fullName>
    </submittedName>
</protein>
<organism evidence="1 3">
    <name type="scientific">Cyberlindnera jadinii (strain ATCC 18201 / CBS 1600 / BCRC 20928 / JCM 3617 / NBRC 0987 / NRRL Y-1542)</name>
    <name type="common">Torula yeast</name>
    <name type="synonym">Candida utilis</name>
    <dbReference type="NCBI Taxonomy" id="983966"/>
    <lineage>
        <taxon>Eukaryota</taxon>
        <taxon>Fungi</taxon>
        <taxon>Dikarya</taxon>
        <taxon>Ascomycota</taxon>
        <taxon>Saccharomycotina</taxon>
        <taxon>Saccharomycetes</taxon>
        <taxon>Phaffomycetales</taxon>
        <taxon>Phaffomycetaceae</taxon>
        <taxon>Cyberlindnera</taxon>
    </lineage>
</organism>
<dbReference type="GO" id="GO:0005737">
    <property type="term" value="C:cytoplasm"/>
    <property type="evidence" value="ECO:0007669"/>
    <property type="project" value="TreeGrafter"/>
</dbReference>
<dbReference type="Pfam" id="PF08520">
    <property type="entry name" value="Mitofissin"/>
    <property type="match status" value="1"/>
</dbReference>
<dbReference type="Proteomes" id="UP000038830">
    <property type="component" value="Unassembled WGS sequence"/>
</dbReference>
<evidence type="ECO:0000313" key="1">
    <source>
        <dbReference type="EMBL" id="CEP20854.1"/>
    </source>
</evidence>
<dbReference type="InterPro" id="IPR013726">
    <property type="entry name" value="Mitofissin"/>
</dbReference>
<evidence type="ECO:0000313" key="4">
    <source>
        <dbReference type="Proteomes" id="UP000094389"/>
    </source>
</evidence>
<dbReference type="AlphaFoldDB" id="A0A0H5CAL5"/>
<dbReference type="PANTHER" id="PTHR28075:SF1">
    <property type="entry name" value="DUF1748-DOMAIN-CONTAINING PROTEIN"/>
    <property type="match status" value="1"/>
</dbReference>
<gene>
    <name evidence="1" type="ORF">BN1211_0822</name>
    <name evidence="2" type="ORF">CYBJADRAFT_165509</name>
</gene>
<sequence>MSFVGKAVHYSVDLLLVSTILAGVKRNTGLAPKKDLFGPQPQEYFDKYLGAGEYIYDTSVGFMNASAYFERK</sequence>
<reference evidence="1" key="1">
    <citation type="submission" date="2014-12" db="EMBL/GenBank/DDBJ databases">
        <authorList>
            <person name="Jaenicke S."/>
        </authorList>
    </citation>
    <scope>NUCLEOTIDE SEQUENCE [LARGE SCALE GENOMIC DNA]</scope>
    <source>
        <strain evidence="1">CBS1600</strain>
    </source>
</reference>
<accession>A0A0H5CAL5</accession>
<dbReference type="PANTHER" id="PTHR28075">
    <property type="entry name" value="CHROMOSOME 16, WHOLE GENOME SHOTGUN SEQUENCE"/>
    <property type="match status" value="1"/>
</dbReference>
<proteinExistence type="predicted"/>
<name>A0A0H5CAL5_CYBJN</name>
<dbReference type="OMA" id="MNASAYF"/>
<accession>A0A1E4S9X5</accession>
<reference evidence="2 4" key="3">
    <citation type="journal article" date="2016" name="Proc. Natl. Acad. Sci. U.S.A.">
        <title>Comparative genomics of biotechnologically important yeasts.</title>
        <authorList>
            <person name="Riley R."/>
            <person name="Haridas S."/>
            <person name="Wolfe K.H."/>
            <person name="Lopes M.R."/>
            <person name="Hittinger C.T."/>
            <person name="Goeker M."/>
            <person name="Salamov A.A."/>
            <person name="Wisecaver J.H."/>
            <person name="Long T.M."/>
            <person name="Calvey C.H."/>
            <person name="Aerts A.L."/>
            <person name="Barry K.W."/>
            <person name="Choi C."/>
            <person name="Clum A."/>
            <person name="Coughlan A.Y."/>
            <person name="Deshpande S."/>
            <person name="Douglass A.P."/>
            <person name="Hanson S.J."/>
            <person name="Klenk H.-P."/>
            <person name="LaButti K.M."/>
            <person name="Lapidus A."/>
            <person name="Lindquist E.A."/>
            <person name="Lipzen A.M."/>
            <person name="Meier-Kolthoff J.P."/>
            <person name="Ohm R.A."/>
            <person name="Otillar R.P."/>
            <person name="Pangilinan J.L."/>
            <person name="Peng Y."/>
            <person name="Rokas A."/>
            <person name="Rosa C.A."/>
            <person name="Scheuner C."/>
            <person name="Sibirny A.A."/>
            <person name="Slot J.C."/>
            <person name="Stielow J.B."/>
            <person name="Sun H."/>
            <person name="Kurtzman C.P."/>
            <person name="Blackwell M."/>
            <person name="Grigoriev I.V."/>
            <person name="Jeffries T.W."/>
        </authorList>
    </citation>
    <scope>NUCLEOTIDE SEQUENCE [LARGE SCALE GENOMIC DNA]</scope>
    <source>
        <strain evidence="4">ATCC 18201 / CBS 1600 / BCRC 20928 / JCM 3617 / NBRC 0987 / NRRL Y-1542</strain>
        <strain evidence="2">NRRL Y-1542</strain>
    </source>
</reference>